<feature type="compositionally biased region" description="Polar residues" evidence="1">
    <location>
        <begin position="94"/>
        <end position="105"/>
    </location>
</feature>
<protein>
    <submittedName>
        <fullName evidence="2">Protein WWC3</fullName>
    </submittedName>
    <submittedName>
        <fullName evidence="3">Tumor-associated calcium signal transducer 2</fullName>
    </submittedName>
</protein>
<evidence type="ECO:0000313" key="3">
    <source>
        <dbReference type="EMBL" id="TFK10710.1"/>
    </source>
</evidence>
<organism evidence="2 4">
    <name type="scientific">Platysternon megacephalum</name>
    <name type="common">big-headed turtle</name>
    <dbReference type="NCBI Taxonomy" id="55544"/>
    <lineage>
        <taxon>Eukaryota</taxon>
        <taxon>Metazoa</taxon>
        <taxon>Chordata</taxon>
        <taxon>Craniata</taxon>
        <taxon>Vertebrata</taxon>
        <taxon>Euteleostomi</taxon>
        <taxon>Archelosauria</taxon>
        <taxon>Testudinata</taxon>
        <taxon>Testudines</taxon>
        <taxon>Cryptodira</taxon>
        <taxon>Durocryptodira</taxon>
        <taxon>Testudinoidea</taxon>
        <taxon>Platysternidae</taxon>
        <taxon>Platysternon</taxon>
    </lineage>
</organism>
<dbReference type="Proteomes" id="UP000297703">
    <property type="component" value="Unassembled WGS sequence"/>
</dbReference>
<dbReference type="EMBL" id="QXTE01000039">
    <property type="protein sequence ID" value="TFK10678.1"/>
    <property type="molecule type" value="Genomic_DNA"/>
</dbReference>
<evidence type="ECO:0000256" key="1">
    <source>
        <dbReference type="SAM" id="MobiDB-lite"/>
    </source>
</evidence>
<sequence>MSPAAPFRYPPGKGSRAKCRGPSHQNSQLRGDPGCSVRPEAGAVVSGSGGKAGMTQSGHFHKTSFNISQENEENAQRKGMKNNPHARSCPHPSSPHQTVQAALQTQEHDTGVVIREPSRSGSQTAGAVPGPLPFR</sequence>
<feature type="region of interest" description="Disordered" evidence="1">
    <location>
        <begin position="1"/>
        <end position="135"/>
    </location>
</feature>
<reference evidence="2 4" key="1">
    <citation type="submission" date="2019-04" db="EMBL/GenBank/DDBJ databases">
        <title>Draft genome of the big-headed turtle Platysternon megacephalum.</title>
        <authorList>
            <person name="Gong S."/>
        </authorList>
    </citation>
    <scope>NUCLEOTIDE SEQUENCE [LARGE SCALE GENOMIC DNA]</scope>
    <source>
        <strain evidence="2">DO16091913</strain>
        <tissue evidence="2">Muscle</tissue>
    </source>
</reference>
<evidence type="ECO:0000313" key="2">
    <source>
        <dbReference type="EMBL" id="TFK10678.1"/>
    </source>
</evidence>
<dbReference type="EMBL" id="QXTE01000039">
    <property type="protein sequence ID" value="TFK10710.1"/>
    <property type="molecule type" value="Genomic_DNA"/>
</dbReference>
<reference evidence="2 4" key="2">
    <citation type="submission" date="2019-04" db="EMBL/GenBank/DDBJ databases">
        <title>The genome sequence of big-headed turtle.</title>
        <authorList>
            <person name="Gong S."/>
        </authorList>
    </citation>
    <scope>NUCLEOTIDE SEQUENCE [LARGE SCALE GENOMIC DNA]</scope>
    <source>
        <strain evidence="2">DO16091913</strain>
        <tissue evidence="2">Muscle</tissue>
    </source>
</reference>
<dbReference type="AlphaFoldDB" id="A0A4D9ETX1"/>
<feature type="compositionally biased region" description="Polar residues" evidence="1">
    <location>
        <begin position="54"/>
        <end position="69"/>
    </location>
</feature>
<comment type="caution">
    <text evidence="2">The sequence shown here is derived from an EMBL/GenBank/DDBJ whole genome shotgun (WGS) entry which is preliminary data.</text>
</comment>
<name>A0A4D9ETX1_9SAUR</name>
<gene>
    <name evidence="2" type="ORF">DR999_PMT06083</name>
    <name evidence="3" type="ORF">DR999_PMT06117</name>
</gene>
<proteinExistence type="predicted"/>
<accession>A0A4D9ETX1</accession>
<evidence type="ECO:0000313" key="4">
    <source>
        <dbReference type="Proteomes" id="UP000297703"/>
    </source>
</evidence>
<keyword evidence="4" id="KW-1185">Reference proteome</keyword>